<reference evidence="3" key="1">
    <citation type="submission" date="2022-04" db="EMBL/GenBank/DDBJ databases">
        <title>A functionally conserved STORR gene fusion in Papaver species that diverged 16.8 million years ago.</title>
        <authorList>
            <person name="Catania T."/>
        </authorList>
    </citation>
    <scope>NUCLEOTIDE SEQUENCE</scope>
    <source>
        <strain evidence="3">S-188037</strain>
    </source>
</reference>
<dbReference type="GO" id="GO:0005794">
    <property type="term" value="C:Golgi apparatus"/>
    <property type="evidence" value="ECO:0007669"/>
    <property type="project" value="TreeGrafter"/>
</dbReference>
<feature type="non-terminal residue" evidence="3">
    <location>
        <position position="207"/>
    </location>
</feature>
<evidence type="ECO:0000313" key="3">
    <source>
        <dbReference type="EMBL" id="KAI3959501.1"/>
    </source>
</evidence>
<proteinExistence type="predicted"/>
<keyword evidence="4" id="KW-1185">Reference proteome</keyword>
<gene>
    <name evidence="3" type="ORF">MKW98_019091</name>
</gene>
<comment type="caution">
    <text evidence="3">The sequence shown here is derived from an EMBL/GenBank/DDBJ whole genome shotgun (WGS) entry which is preliminary data.</text>
</comment>
<protein>
    <recommendedName>
        <fullName evidence="2">Trichome birefringence-like N-terminal domain-containing protein</fullName>
    </recommendedName>
</protein>
<keyword evidence="1" id="KW-1133">Transmembrane helix</keyword>
<dbReference type="GO" id="GO:0016413">
    <property type="term" value="F:O-acetyltransferase activity"/>
    <property type="evidence" value="ECO:0007669"/>
    <property type="project" value="InterPro"/>
</dbReference>
<dbReference type="Pfam" id="PF14416">
    <property type="entry name" value="PMR5N"/>
    <property type="match status" value="1"/>
</dbReference>
<keyword evidence="1" id="KW-0472">Membrane</keyword>
<name>A0AAD4XXG5_9MAGN</name>
<organism evidence="3 4">
    <name type="scientific">Papaver atlanticum</name>
    <dbReference type="NCBI Taxonomy" id="357466"/>
    <lineage>
        <taxon>Eukaryota</taxon>
        <taxon>Viridiplantae</taxon>
        <taxon>Streptophyta</taxon>
        <taxon>Embryophyta</taxon>
        <taxon>Tracheophyta</taxon>
        <taxon>Spermatophyta</taxon>
        <taxon>Magnoliopsida</taxon>
        <taxon>Ranunculales</taxon>
        <taxon>Papaveraceae</taxon>
        <taxon>Papaveroideae</taxon>
        <taxon>Papaver</taxon>
    </lineage>
</organism>
<dbReference type="InterPro" id="IPR029962">
    <property type="entry name" value="TBL"/>
</dbReference>
<dbReference type="EMBL" id="JAJJMB010001069">
    <property type="protein sequence ID" value="KAI3959501.1"/>
    <property type="molecule type" value="Genomic_DNA"/>
</dbReference>
<dbReference type="InterPro" id="IPR025846">
    <property type="entry name" value="TBL_N"/>
</dbReference>
<dbReference type="AlphaFoldDB" id="A0AAD4XXG5"/>
<sequence length="207" mass="22520">MKKLVGVWHPKRLRSPILSGIVSVLGASILIFAVIIFISPSSIPMLQNNLSRFYNKFTFSHSPVNVNPSTSITALTSSSDSSSPNSTQMNGAKSLTYSNHSSIIVPIGPPEVGGLGIGINDGFSSSVFPTNSSGSNDRKKQEDGDDCNIFDGEWVWVDDRVPYYPPGSCPYVVEGSNFDCGKNGRTDHQFLKWQWQWLSAGCDSNIP</sequence>
<accession>A0AAD4XXG5</accession>
<evidence type="ECO:0000256" key="1">
    <source>
        <dbReference type="SAM" id="Phobius"/>
    </source>
</evidence>
<evidence type="ECO:0000259" key="2">
    <source>
        <dbReference type="Pfam" id="PF14416"/>
    </source>
</evidence>
<dbReference type="PANTHER" id="PTHR32285:SF208">
    <property type="entry name" value="PROTEIN TRICHOME BIREFRINGENCE-LIKE 2"/>
    <property type="match status" value="1"/>
</dbReference>
<evidence type="ECO:0000313" key="4">
    <source>
        <dbReference type="Proteomes" id="UP001202328"/>
    </source>
</evidence>
<feature type="transmembrane region" description="Helical" evidence="1">
    <location>
        <begin position="17"/>
        <end position="38"/>
    </location>
</feature>
<keyword evidence="1" id="KW-0812">Transmembrane</keyword>
<feature type="domain" description="Trichome birefringence-like N-terminal" evidence="2">
    <location>
        <begin position="146"/>
        <end position="196"/>
    </location>
</feature>
<dbReference type="PANTHER" id="PTHR32285">
    <property type="entry name" value="PROTEIN TRICHOME BIREFRINGENCE-LIKE 9-RELATED"/>
    <property type="match status" value="1"/>
</dbReference>
<dbReference type="Proteomes" id="UP001202328">
    <property type="component" value="Unassembled WGS sequence"/>
</dbReference>